<dbReference type="SUPFAM" id="SSF52172">
    <property type="entry name" value="CheY-like"/>
    <property type="match status" value="1"/>
</dbReference>
<keyword evidence="1" id="KW-0597">Phosphoprotein</keyword>
<feature type="domain" description="Response regulatory" evidence="2">
    <location>
        <begin position="10"/>
        <end position="135"/>
    </location>
</feature>
<evidence type="ECO:0000259" key="2">
    <source>
        <dbReference type="PROSITE" id="PS50110"/>
    </source>
</evidence>
<dbReference type="AlphaFoldDB" id="A0A1C3JQA9"/>
<sequence>MSQINAKPVRIVMLDDDPEDALLVSTAIKRLEYDVPFQHIQTSQAFTSYLSEDYITQSRESVVMLLLDLNMPCKTGLEWLKELRSEAQYKDLIIVVFSTSGMTEERVRSLSLGADEHLGKPDRVQDLTRKLDILCRRYV</sequence>
<dbReference type="EMBL" id="FLRB01000016">
    <property type="protein sequence ID" value="SBT22250.1"/>
    <property type="molecule type" value="Genomic_DNA"/>
</dbReference>
<dbReference type="PANTHER" id="PTHR44520">
    <property type="entry name" value="RESPONSE REGULATOR RCP1-RELATED"/>
    <property type="match status" value="1"/>
</dbReference>
<evidence type="ECO:0000313" key="3">
    <source>
        <dbReference type="EMBL" id="SBT17306.1"/>
    </source>
</evidence>
<gene>
    <name evidence="3" type="primary">phoB_1</name>
    <name evidence="4" type="synonym">phoB_3</name>
    <name evidence="3" type="ORF">MGA5115_01416</name>
    <name evidence="4" type="ORF">MGA5116_02865</name>
</gene>
<evidence type="ECO:0000313" key="5">
    <source>
        <dbReference type="Proteomes" id="UP000092840"/>
    </source>
</evidence>
<accession>A0A1C3JQA9</accession>
<dbReference type="Proteomes" id="UP000092871">
    <property type="component" value="Unassembled WGS sequence"/>
</dbReference>
<reference evidence="4 5" key="2">
    <citation type="submission" date="2016-06" db="EMBL/GenBank/DDBJ databases">
        <authorList>
            <person name="Rodrigo-Torres L."/>
            <person name="Arahal D.R."/>
        </authorList>
    </citation>
    <scope>NUCLEOTIDE SEQUENCE [LARGE SCALE GENOMIC DNA]</scope>
    <source>
        <strain evidence="4 5">CECT 5116</strain>
    </source>
</reference>
<dbReference type="InterPro" id="IPR052893">
    <property type="entry name" value="TCS_response_regulator"/>
</dbReference>
<dbReference type="RefSeq" id="WP_067034010.1">
    <property type="nucleotide sequence ID" value="NZ_FLRA01000010.1"/>
</dbReference>
<reference evidence="3 6" key="1">
    <citation type="submission" date="2016-06" db="EMBL/GenBank/DDBJ databases">
        <authorList>
            <person name="Kjaerup R.B."/>
            <person name="Dalgaard T.S."/>
            <person name="Juul-Madsen H.R."/>
        </authorList>
    </citation>
    <scope>NUCLEOTIDE SEQUENCE [LARGE SCALE GENOMIC DNA]</scope>
    <source>
        <strain evidence="3 6">CECT 5115</strain>
    </source>
</reference>
<evidence type="ECO:0000313" key="4">
    <source>
        <dbReference type="EMBL" id="SBT22250.1"/>
    </source>
</evidence>
<organism evidence="3 6">
    <name type="scientific">Marinomonas gallaica</name>
    <dbReference type="NCBI Taxonomy" id="1806667"/>
    <lineage>
        <taxon>Bacteria</taxon>
        <taxon>Pseudomonadati</taxon>
        <taxon>Pseudomonadota</taxon>
        <taxon>Gammaproteobacteria</taxon>
        <taxon>Oceanospirillales</taxon>
        <taxon>Oceanospirillaceae</taxon>
        <taxon>Marinomonas</taxon>
    </lineage>
</organism>
<dbReference type="OrthoDB" id="9793549at2"/>
<name>A0A1C3JQA9_9GAMM</name>
<keyword evidence="5" id="KW-1185">Reference proteome</keyword>
<dbReference type="EMBL" id="FLRA01000010">
    <property type="protein sequence ID" value="SBT17306.1"/>
    <property type="molecule type" value="Genomic_DNA"/>
</dbReference>
<dbReference type="InterPro" id="IPR001789">
    <property type="entry name" value="Sig_transdc_resp-reg_receiver"/>
</dbReference>
<evidence type="ECO:0000256" key="1">
    <source>
        <dbReference type="PROSITE-ProRule" id="PRU00169"/>
    </source>
</evidence>
<evidence type="ECO:0000313" key="6">
    <source>
        <dbReference type="Proteomes" id="UP000092871"/>
    </source>
</evidence>
<dbReference type="SMART" id="SM00448">
    <property type="entry name" value="REC"/>
    <property type="match status" value="1"/>
</dbReference>
<protein>
    <submittedName>
        <fullName evidence="3">Phosphate regulon transcriptional regulatory protein PhoB</fullName>
    </submittedName>
</protein>
<dbReference type="InterPro" id="IPR011006">
    <property type="entry name" value="CheY-like_superfamily"/>
</dbReference>
<dbReference type="PROSITE" id="PS50110">
    <property type="entry name" value="RESPONSE_REGULATORY"/>
    <property type="match status" value="1"/>
</dbReference>
<dbReference type="Pfam" id="PF00072">
    <property type="entry name" value="Response_reg"/>
    <property type="match status" value="1"/>
</dbReference>
<dbReference type="Proteomes" id="UP000092840">
    <property type="component" value="Unassembled WGS sequence"/>
</dbReference>
<proteinExistence type="predicted"/>
<dbReference type="PANTHER" id="PTHR44520:SF2">
    <property type="entry name" value="RESPONSE REGULATOR RCP1"/>
    <property type="match status" value="1"/>
</dbReference>
<dbReference type="GO" id="GO:0000160">
    <property type="term" value="P:phosphorelay signal transduction system"/>
    <property type="evidence" value="ECO:0007669"/>
    <property type="project" value="InterPro"/>
</dbReference>
<feature type="modified residue" description="4-aspartylphosphate" evidence="1">
    <location>
        <position position="68"/>
    </location>
</feature>
<dbReference type="Gene3D" id="3.40.50.2300">
    <property type="match status" value="1"/>
</dbReference>